<evidence type="ECO:0000313" key="4">
    <source>
        <dbReference type="Proteomes" id="UP000256877"/>
    </source>
</evidence>
<evidence type="ECO:0000313" key="5">
    <source>
        <dbReference type="Proteomes" id="UP000257123"/>
    </source>
</evidence>
<sequence>MARLLLIILILVIVLKASNVTVVYFWQPGCLGCKYMEEVVFLDPKVKSFLSNINFEKEDIRVVQSIEGYIERIVVAQGVALTYINGTFKASGNLQMRILEVNNYGRIPIIGTPTIVVLEVVSGKRYIKGYLLGALPPDKFLLFLNASLTRTEIGKEAEDFLPIVLLFVVGLGVASAISPCVVLPLAVATSRRRLAYFSIGGFSGYVTWSAALTLFGSPIVLERYLSTVLIILLGVMYLIGARGPYWRVQTFFHRVARGSDFLAGLFLPFISLPCFIPLFGIVGVLSMALFASPMERFLTFFLFGATHTLVVSLISATLKLHKYHVYITPILIVMALLLLFI</sequence>
<accession>A0A371R366</accession>
<dbReference type="SUPFAM" id="SSF52833">
    <property type="entry name" value="Thioredoxin-like"/>
    <property type="match status" value="1"/>
</dbReference>
<keyword evidence="1" id="KW-0812">Transmembrane</keyword>
<feature type="transmembrane region" description="Helical" evidence="1">
    <location>
        <begin position="221"/>
        <end position="240"/>
    </location>
</feature>
<protein>
    <submittedName>
        <fullName evidence="2">Cytochrome C biogenesis protein CcdA</fullName>
    </submittedName>
</protein>
<evidence type="ECO:0000256" key="1">
    <source>
        <dbReference type="SAM" id="Phobius"/>
    </source>
</evidence>
<feature type="transmembrane region" description="Helical" evidence="1">
    <location>
        <begin position="323"/>
        <end position="340"/>
    </location>
</feature>
<evidence type="ECO:0000313" key="3">
    <source>
        <dbReference type="EMBL" id="RFA99299.1"/>
    </source>
</evidence>
<feature type="transmembrane region" description="Helical" evidence="1">
    <location>
        <begin position="160"/>
        <end position="187"/>
    </location>
</feature>
<dbReference type="OrthoDB" id="115386at2157"/>
<evidence type="ECO:0000313" key="2">
    <source>
        <dbReference type="EMBL" id="RFA98259.1"/>
    </source>
</evidence>
<dbReference type="Proteomes" id="UP000257123">
    <property type="component" value="Unassembled WGS sequence"/>
</dbReference>
<comment type="caution">
    <text evidence="2">The sequence shown here is derived from an EMBL/GenBank/DDBJ whole genome shotgun (WGS) entry which is preliminary data.</text>
</comment>
<dbReference type="Gene3D" id="3.40.30.10">
    <property type="entry name" value="Glutaredoxin"/>
    <property type="match status" value="1"/>
</dbReference>
<organism evidence="2 5">
    <name type="scientific">Pyrobaculum aerophilum</name>
    <dbReference type="NCBI Taxonomy" id="13773"/>
    <lineage>
        <taxon>Archaea</taxon>
        <taxon>Thermoproteota</taxon>
        <taxon>Thermoprotei</taxon>
        <taxon>Thermoproteales</taxon>
        <taxon>Thermoproteaceae</taxon>
        <taxon>Pyrobaculum</taxon>
    </lineage>
</organism>
<feature type="transmembrane region" description="Helical" evidence="1">
    <location>
        <begin position="194"/>
        <end position="215"/>
    </location>
</feature>
<dbReference type="EMBL" id="NMUF01000007">
    <property type="protein sequence ID" value="RFA99299.1"/>
    <property type="molecule type" value="Genomic_DNA"/>
</dbReference>
<keyword evidence="1" id="KW-0472">Membrane</keyword>
<feature type="transmembrane region" description="Helical" evidence="1">
    <location>
        <begin position="261"/>
        <end position="291"/>
    </location>
</feature>
<gene>
    <name evidence="2" type="ORF">CGL51_00815</name>
    <name evidence="3" type="ORF">CGL52_03730</name>
</gene>
<dbReference type="EMBL" id="NMUE01000002">
    <property type="protein sequence ID" value="RFA98259.1"/>
    <property type="molecule type" value="Genomic_DNA"/>
</dbReference>
<dbReference type="Proteomes" id="UP000256877">
    <property type="component" value="Unassembled WGS sequence"/>
</dbReference>
<feature type="transmembrane region" description="Helical" evidence="1">
    <location>
        <begin position="297"/>
        <end position="316"/>
    </location>
</feature>
<dbReference type="InterPro" id="IPR036249">
    <property type="entry name" value="Thioredoxin-like_sf"/>
</dbReference>
<proteinExistence type="predicted"/>
<name>A0A371R366_9CREN</name>
<dbReference type="AlphaFoldDB" id="A0A371R366"/>
<keyword evidence="1" id="KW-1133">Transmembrane helix</keyword>
<reference evidence="4 5" key="1">
    <citation type="submission" date="2017-07" db="EMBL/GenBank/DDBJ databases">
        <title>Draft genome sequence of aerobic hyperthermophilic archaea, Pyrobaculum aerophilum YKB31 and YKB32.</title>
        <authorList>
            <person name="Mochizuki T."/>
            <person name="Berliner A.J."/>
            <person name="Yoshida-Takashima Y."/>
            <person name="Takaki Y."/>
            <person name="Nunoura T."/>
            <person name="Takai K."/>
        </authorList>
    </citation>
    <scope>NUCLEOTIDE SEQUENCE [LARGE SCALE GENOMIC DNA]</scope>
    <source>
        <strain evidence="2 5">YKB31</strain>
        <strain evidence="3 4">YKB32</strain>
    </source>
</reference>